<keyword evidence="1" id="KW-0472">Membrane</keyword>
<name>A0A5J4W0S9_9EUKA</name>
<evidence type="ECO:0000313" key="3">
    <source>
        <dbReference type="Proteomes" id="UP000324800"/>
    </source>
</evidence>
<dbReference type="AlphaFoldDB" id="A0A5J4W0S9"/>
<dbReference type="EMBL" id="SNRW01003963">
    <property type="protein sequence ID" value="KAA6388487.1"/>
    <property type="molecule type" value="Genomic_DNA"/>
</dbReference>
<keyword evidence="1" id="KW-1133">Transmembrane helix</keyword>
<sequence>MAWRLWGFGGIVIWCGDYVLKISALPFYFLFLWPVKPFLLVNFRVRYYIDFITSGEIVGLIFSILGYIQLFLRSNSFVKWLGESKLVLVSVLLEEPNSGGEVIKGGQFLSCEVFVIPQTCWKMFCEVSRSLDGQIFYFPVVLLLSSFVIVCLLIIGFFCQLY</sequence>
<feature type="transmembrane region" description="Helical" evidence="1">
    <location>
        <begin position="6"/>
        <end position="35"/>
    </location>
</feature>
<comment type="caution">
    <text evidence="2">The sequence shown here is derived from an EMBL/GenBank/DDBJ whole genome shotgun (WGS) entry which is preliminary data.</text>
</comment>
<evidence type="ECO:0000313" key="2">
    <source>
        <dbReference type="EMBL" id="KAA6388487.1"/>
    </source>
</evidence>
<evidence type="ECO:0000256" key="1">
    <source>
        <dbReference type="SAM" id="Phobius"/>
    </source>
</evidence>
<organism evidence="2 3">
    <name type="scientific">Streblomastix strix</name>
    <dbReference type="NCBI Taxonomy" id="222440"/>
    <lineage>
        <taxon>Eukaryota</taxon>
        <taxon>Metamonada</taxon>
        <taxon>Preaxostyla</taxon>
        <taxon>Oxymonadida</taxon>
        <taxon>Streblomastigidae</taxon>
        <taxon>Streblomastix</taxon>
    </lineage>
</organism>
<dbReference type="Proteomes" id="UP000324800">
    <property type="component" value="Unassembled WGS sequence"/>
</dbReference>
<proteinExistence type="predicted"/>
<keyword evidence="1" id="KW-0812">Transmembrane</keyword>
<feature type="transmembrane region" description="Helical" evidence="1">
    <location>
        <begin position="136"/>
        <end position="159"/>
    </location>
</feature>
<reference evidence="2 3" key="1">
    <citation type="submission" date="2019-03" db="EMBL/GenBank/DDBJ databases">
        <title>Single cell metagenomics reveals metabolic interactions within the superorganism composed of flagellate Streblomastix strix and complex community of Bacteroidetes bacteria on its surface.</title>
        <authorList>
            <person name="Treitli S.C."/>
            <person name="Kolisko M."/>
            <person name="Husnik F."/>
            <person name="Keeling P."/>
            <person name="Hampl V."/>
        </authorList>
    </citation>
    <scope>NUCLEOTIDE SEQUENCE [LARGE SCALE GENOMIC DNA]</scope>
    <source>
        <strain evidence="2">ST1C</strain>
    </source>
</reference>
<feature type="transmembrane region" description="Helical" evidence="1">
    <location>
        <begin position="47"/>
        <end position="72"/>
    </location>
</feature>
<accession>A0A5J4W0S9</accession>
<protein>
    <submittedName>
        <fullName evidence="2">Uncharacterized protein</fullName>
    </submittedName>
</protein>
<gene>
    <name evidence="2" type="ORF">EZS28_015987</name>
</gene>